<feature type="domain" description="Hpc2-related" evidence="2">
    <location>
        <begin position="135"/>
        <end position="180"/>
    </location>
</feature>
<dbReference type="InterPro" id="IPR014840">
    <property type="entry name" value="HRD"/>
</dbReference>
<dbReference type="GO" id="GO:0005634">
    <property type="term" value="C:nucleus"/>
    <property type="evidence" value="ECO:0007669"/>
    <property type="project" value="TreeGrafter"/>
</dbReference>
<gene>
    <name evidence="3" type="ORF">STAS_26379</name>
</gene>
<protein>
    <submittedName>
        <fullName evidence="3">Wound-responsive family protein</fullName>
    </submittedName>
</protein>
<accession>A0A5A7QYV0</accession>
<evidence type="ECO:0000256" key="1">
    <source>
        <dbReference type="SAM" id="MobiDB-lite"/>
    </source>
</evidence>
<name>A0A5A7QYV0_STRAF</name>
<feature type="compositionally biased region" description="Polar residues" evidence="1">
    <location>
        <begin position="66"/>
        <end position="77"/>
    </location>
</feature>
<comment type="caution">
    <text evidence="3">The sequence shown here is derived from an EMBL/GenBank/DDBJ whole genome shotgun (WGS) entry which is preliminary data.</text>
</comment>
<dbReference type="OrthoDB" id="1750538at2759"/>
<evidence type="ECO:0000313" key="4">
    <source>
        <dbReference type="Proteomes" id="UP000325081"/>
    </source>
</evidence>
<dbReference type="PANTHER" id="PTHR21669:SF28">
    <property type="entry name" value="YEMANUCLEIN"/>
    <property type="match status" value="1"/>
</dbReference>
<dbReference type="EMBL" id="BKCP01008515">
    <property type="protein sequence ID" value="GER49151.1"/>
    <property type="molecule type" value="Genomic_DNA"/>
</dbReference>
<feature type="compositionally biased region" description="Acidic residues" evidence="1">
    <location>
        <begin position="128"/>
        <end position="146"/>
    </location>
</feature>
<keyword evidence="4" id="KW-1185">Reference proteome</keyword>
<dbReference type="Pfam" id="PF08729">
    <property type="entry name" value="HUN"/>
    <property type="match status" value="1"/>
</dbReference>
<feature type="region of interest" description="Disordered" evidence="1">
    <location>
        <begin position="1"/>
        <end position="37"/>
    </location>
</feature>
<evidence type="ECO:0000313" key="3">
    <source>
        <dbReference type="EMBL" id="GER49151.1"/>
    </source>
</evidence>
<organism evidence="3 4">
    <name type="scientific">Striga asiatica</name>
    <name type="common">Asiatic witchweed</name>
    <name type="synonym">Buchnera asiatica</name>
    <dbReference type="NCBI Taxonomy" id="4170"/>
    <lineage>
        <taxon>Eukaryota</taxon>
        <taxon>Viridiplantae</taxon>
        <taxon>Streptophyta</taxon>
        <taxon>Embryophyta</taxon>
        <taxon>Tracheophyta</taxon>
        <taxon>Spermatophyta</taxon>
        <taxon>Magnoliopsida</taxon>
        <taxon>eudicotyledons</taxon>
        <taxon>Gunneridae</taxon>
        <taxon>Pentapetalae</taxon>
        <taxon>asterids</taxon>
        <taxon>lamiids</taxon>
        <taxon>Lamiales</taxon>
        <taxon>Orobanchaceae</taxon>
        <taxon>Buchnereae</taxon>
        <taxon>Striga</taxon>
    </lineage>
</organism>
<evidence type="ECO:0000259" key="2">
    <source>
        <dbReference type="Pfam" id="PF08729"/>
    </source>
</evidence>
<dbReference type="PANTHER" id="PTHR21669">
    <property type="entry name" value="CAPZ-INTERACTING PROTEIN AND RELATED PROTEINS"/>
    <property type="match status" value="1"/>
</dbReference>
<feature type="compositionally biased region" description="Polar residues" evidence="1">
    <location>
        <begin position="112"/>
        <end position="127"/>
    </location>
</feature>
<proteinExistence type="predicted"/>
<sequence length="345" mass="38127">MRKNKQKNTEFIVDSGGAGGPQLIPGPKPTSSFESSGHRLRFTVELRPGETTIVSWKKLLKEASSSKRNGLSASASCPLSEVHRQKVSHPPPPPPPAVASSKQLVDNEVEESQAQAGPNCLSNGNGSSEEEDVFLDDVPDDDEYDTDDSFIDDVELDDYFQVDNSAVKHGGFFVNRGKLERIEPATTTNQQPKKRRLKTQPKVKVGIQIESQSGKELNNADELDRTLQRKEKGEIVGRFDLNVPPSASISSEPQITQASYGKVPMDVINCLMSIVGHLMQLRTLKLVFSQRNLKIMANLGLSAKQEKDDRLQKIKQEVADMRLEEDSGLYEDVISILLSLLFALD</sequence>
<dbReference type="Proteomes" id="UP000325081">
    <property type="component" value="Unassembled WGS sequence"/>
</dbReference>
<reference evidence="4" key="1">
    <citation type="journal article" date="2019" name="Curr. Biol.">
        <title>Genome Sequence of Striga asiatica Provides Insight into the Evolution of Plant Parasitism.</title>
        <authorList>
            <person name="Yoshida S."/>
            <person name="Kim S."/>
            <person name="Wafula E.K."/>
            <person name="Tanskanen J."/>
            <person name="Kim Y.M."/>
            <person name="Honaas L."/>
            <person name="Yang Z."/>
            <person name="Spallek T."/>
            <person name="Conn C.E."/>
            <person name="Ichihashi Y."/>
            <person name="Cheong K."/>
            <person name="Cui S."/>
            <person name="Der J.P."/>
            <person name="Gundlach H."/>
            <person name="Jiao Y."/>
            <person name="Hori C."/>
            <person name="Ishida J.K."/>
            <person name="Kasahara H."/>
            <person name="Kiba T."/>
            <person name="Kim M.S."/>
            <person name="Koo N."/>
            <person name="Laohavisit A."/>
            <person name="Lee Y.H."/>
            <person name="Lumba S."/>
            <person name="McCourt P."/>
            <person name="Mortimer J.C."/>
            <person name="Mutuku J.M."/>
            <person name="Nomura T."/>
            <person name="Sasaki-Sekimoto Y."/>
            <person name="Seto Y."/>
            <person name="Wang Y."/>
            <person name="Wakatake T."/>
            <person name="Sakakibara H."/>
            <person name="Demura T."/>
            <person name="Yamaguchi S."/>
            <person name="Yoneyama K."/>
            <person name="Manabe R.I."/>
            <person name="Nelson D.C."/>
            <person name="Schulman A.H."/>
            <person name="Timko M.P."/>
            <person name="dePamphilis C.W."/>
            <person name="Choi D."/>
            <person name="Shirasu K."/>
        </authorList>
    </citation>
    <scope>NUCLEOTIDE SEQUENCE [LARGE SCALE GENOMIC DNA]</scope>
    <source>
        <strain evidence="4">cv. UVA1</strain>
    </source>
</reference>
<dbReference type="GO" id="GO:0006325">
    <property type="term" value="P:chromatin organization"/>
    <property type="evidence" value="ECO:0007669"/>
    <property type="project" value="TreeGrafter"/>
</dbReference>
<dbReference type="AlphaFoldDB" id="A0A5A7QYV0"/>
<feature type="region of interest" description="Disordered" evidence="1">
    <location>
        <begin position="64"/>
        <end position="146"/>
    </location>
</feature>